<dbReference type="AlphaFoldDB" id="A0AAU9HQJ4"/>
<dbReference type="NCBIfam" id="NF033537">
    <property type="entry name" value="lasso_biosyn_B2"/>
    <property type="match status" value="1"/>
</dbReference>
<evidence type="ECO:0000259" key="1">
    <source>
        <dbReference type="Pfam" id="PF13471"/>
    </source>
</evidence>
<gene>
    <name evidence="2" type="ORF">XA1314C_06440</name>
</gene>
<name>A0AAU9HQJ4_9XANT</name>
<dbReference type="EMBL" id="HG992337">
    <property type="protein sequence ID" value="CAE6709671.1"/>
    <property type="molecule type" value="Genomic_DNA"/>
</dbReference>
<dbReference type="Proteomes" id="UP000835242">
    <property type="component" value="Chromosome"/>
</dbReference>
<evidence type="ECO:0000313" key="3">
    <source>
        <dbReference type="Proteomes" id="UP000835242"/>
    </source>
</evidence>
<organism evidence="2 3">
    <name type="scientific">Xanthomonas arboricola</name>
    <dbReference type="NCBI Taxonomy" id="56448"/>
    <lineage>
        <taxon>Bacteria</taxon>
        <taxon>Pseudomonadati</taxon>
        <taxon>Pseudomonadota</taxon>
        <taxon>Gammaproteobacteria</taxon>
        <taxon>Lysobacterales</taxon>
        <taxon>Lysobacteraceae</taxon>
        <taxon>Xanthomonas</taxon>
    </lineage>
</organism>
<proteinExistence type="predicted"/>
<dbReference type="Pfam" id="PF13471">
    <property type="entry name" value="Transglut_core3"/>
    <property type="match status" value="1"/>
</dbReference>
<protein>
    <recommendedName>
        <fullName evidence="1">Microcin J25-processing protein McjB C-terminal domain-containing protein</fullName>
    </recommendedName>
</protein>
<reference evidence="2 3" key="1">
    <citation type="submission" date="2021-02" db="EMBL/GenBank/DDBJ databases">
        <authorList>
            <person name="Pothier F. J."/>
        </authorList>
    </citation>
    <scope>NUCLEOTIDE SEQUENCE [LARGE SCALE GENOMIC DNA]</scope>
    <source>
        <strain evidence="2 3">1314c</strain>
    </source>
</reference>
<feature type="domain" description="Microcin J25-processing protein McjB C-terminal" evidence="1">
    <location>
        <begin position="121"/>
        <end position="226"/>
    </location>
</feature>
<dbReference type="RefSeq" id="WP_228600542.1">
    <property type="nucleotide sequence ID" value="NZ_HG992337.1"/>
</dbReference>
<dbReference type="InterPro" id="IPR053521">
    <property type="entry name" value="McjB-like"/>
</dbReference>
<dbReference type="InterPro" id="IPR032708">
    <property type="entry name" value="McjB_C"/>
</dbReference>
<sequence>MPVYLSRHVSYCLIDNQPLFLDTLKDHYFQLPAALEVAFLAHVQGDRAASSAVTRLVALGVLAEADAGGGNLAPTCAIAPDHSAIESAEINVRAGLRTTLDVAGTVFATWRQLKRFPLHAVLEATSAYRERHLRGRITAALHPAQVDLGLYEAAEAFRRARLRVPSATRCLPDAISLIRFLARRGLHAKLVFGVMVNPLSAHCWVQAHRTVLSDTVGNARAHTPILVV</sequence>
<evidence type="ECO:0000313" key="2">
    <source>
        <dbReference type="EMBL" id="CAE6709671.1"/>
    </source>
</evidence>
<accession>A0AAU9HQJ4</accession>
<dbReference type="EMBL" id="HG992337">
    <property type="protein sequence ID" value="CAE6709694.1"/>
    <property type="molecule type" value="Genomic_DNA"/>
</dbReference>